<gene>
    <name evidence="5" type="ordered locus">Bcav_0538</name>
</gene>
<evidence type="ECO:0000313" key="5">
    <source>
        <dbReference type="EMBL" id="ACQ78801.1"/>
    </source>
</evidence>
<feature type="region of interest" description="Disordered" evidence="3">
    <location>
        <begin position="1"/>
        <end position="22"/>
    </location>
</feature>
<feature type="region of interest" description="Disordered" evidence="3">
    <location>
        <begin position="220"/>
        <end position="254"/>
    </location>
</feature>
<dbReference type="InterPro" id="IPR009057">
    <property type="entry name" value="Homeodomain-like_sf"/>
</dbReference>
<dbReference type="PANTHER" id="PTHR30055">
    <property type="entry name" value="HTH-TYPE TRANSCRIPTIONAL REGULATOR RUTR"/>
    <property type="match status" value="1"/>
</dbReference>
<dbReference type="GO" id="GO:0003700">
    <property type="term" value="F:DNA-binding transcription factor activity"/>
    <property type="evidence" value="ECO:0007669"/>
    <property type="project" value="TreeGrafter"/>
</dbReference>
<sequence length="254" mass="26892">MLNMRSTRQPGGGTTAAPPSDLTARARIRDGAIRLFGEHGFGVGLRAIAQEAGVSVGLVAHHFGSKDGLREACDAHVLSALNEARRAADVSGPSGAMITQLAAVAEFAPLVAYVFRSVQAGGQLARDFVEHAAADAAAFLERSAASGLVRPSRDEVARARALTSQSIGSLALELALDPPGPGESMSEAIERYVERYTAPLLELYTDGLFTDSSMLDAYLEYERAHPPPTPSSGSPKTPETPRPRPRKATHDQHQ</sequence>
<keyword evidence="1 2" id="KW-0238">DNA-binding</keyword>
<dbReference type="SUPFAM" id="SSF46689">
    <property type="entry name" value="Homeodomain-like"/>
    <property type="match status" value="1"/>
</dbReference>
<organism evidence="5 6">
    <name type="scientific">Beutenbergia cavernae (strain ATCC BAA-8 / DSM 12333 / CCUG 43141 / JCM 11478 / NBRC 16432 / NCIMB 13614 / HKI 0122)</name>
    <dbReference type="NCBI Taxonomy" id="471853"/>
    <lineage>
        <taxon>Bacteria</taxon>
        <taxon>Bacillati</taxon>
        <taxon>Actinomycetota</taxon>
        <taxon>Actinomycetes</taxon>
        <taxon>Micrococcales</taxon>
        <taxon>Beutenbergiaceae</taxon>
        <taxon>Beutenbergia</taxon>
    </lineage>
</organism>
<protein>
    <submittedName>
        <fullName evidence="5">Transcriptional regulator, TetR family</fullName>
    </submittedName>
</protein>
<feature type="domain" description="HTH tetR-type" evidence="4">
    <location>
        <begin position="22"/>
        <end position="81"/>
    </location>
</feature>
<name>C5BXC6_BEUC1</name>
<evidence type="ECO:0000256" key="3">
    <source>
        <dbReference type="SAM" id="MobiDB-lite"/>
    </source>
</evidence>
<dbReference type="KEGG" id="bcv:Bcav_0538"/>
<dbReference type="GO" id="GO:0000976">
    <property type="term" value="F:transcription cis-regulatory region binding"/>
    <property type="evidence" value="ECO:0007669"/>
    <property type="project" value="TreeGrafter"/>
</dbReference>
<accession>C5BXC6</accession>
<proteinExistence type="predicted"/>
<dbReference type="eggNOG" id="COG1309">
    <property type="taxonomic scope" value="Bacteria"/>
</dbReference>
<dbReference type="PANTHER" id="PTHR30055:SF146">
    <property type="entry name" value="HTH-TYPE TRANSCRIPTIONAL DUAL REGULATOR CECR"/>
    <property type="match status" value="1"/>
</dbReference>
<dbReference type="Pfam" id="PF00440">
    <property type="entry name" value="TetR_N"/>
    <property type="match status" value="1"/>
</dbReference>
<dbReference type="InterPro" id="IPR001647">
    <property type="entry name" value="HTH_TetR"/>
</dbReference>
<dbReference type="AlphaFoldDB" id="C5BXC6"/>
<dbReference type="Gene3D" id="1.10.357.10">
    <property type="entry name" value="Tetracycline Repressor, domain 2"/>
    <property type="match status" value="1"/>
</dbReference>
<reference evidence="5 6" key="1">
    <citation type="journal article" date="2009" name="Stand. Genomic Sci.">
        <title>Complete genome sequence of Beutenbergia cavernae type strain (HKI 0122).</title>
        <authorList>
            <person name="Land M."/>
            <person name="Pukall R."/>
            <person name="Abt B."/>
            <person name="Goker M."/>
            <person name="Rohde M."/>
            <person name="Glavina Del Rio T."/>
            <person name="Tice H."/>
            <person name="Copeland A."/>
            <person name="Cheng J.F."/>
            <person name="Lucas S."/>
            <person name="Chen F."/>
            <person name="Nolan M."/>
            <person name="Bruce D."/>
            <person name="Goodwin L."/>
            <person name="Pitluck S."/>
            <person name="Ivanova N."/>
            <person name="Mavromatis K."/>
            <person name="Ovchinnikova G."/>
            <person name="Pati A."/>
            <person name="Chen A."/>
            <person name="Palaniappan K."/>
            <person name="Hauser L."/>
            <person name="Chang Y.J."/>
            <person name="Jefferies C.C."/>
            <person name="Saunders E."/>
            <person name="Brettin T."/>
            <person name="Detter J.C."/>
            <person name="Han C."/>
            <person name="Chain P."/>
            <person name="Bristow J."/>
            <person name="Eisen J.A."/>
            <person name="Markowitz V."/>
            <person name="Hugenholtz P."/>
            <person name="Kyrpides N.C."/>
            <person name="Klenk H.P."/>
            <person name="Lapidus A."/>
        </authorList>
    </citation>
    <scope>NUCLEOTIDE SEQUENCE [LARGE SCALE GENOMIC DNA]</scope>
    <source>
        <strain evidence="6">ATCC BAA-8 / DSM 12333 / NBRC 16432</strain>
    </source>
</reference>
<dbReference type="PRINTS" id="PR00455">
    <property type="entry name" value="HTHTETR"/>
</dbReference>
<dbReference type="PROSITE" id="PS50977">
    <property type="entry name" value="HTH_TETR_2"/>
    <property type="match status" value="1"/>
</dbReference>
<dbReference type="Pfam" id="PF17933">
    <property type="entry name" value="TetR_C_25"/>
    <property type="match status" value="1"/>
</dbReference>
<dbReference type="Proteomes" id="UP000007962">
    <property type="component" value="Chromosome"/>
</dbReference>
<evidence type="ECO:0000259" key="4">
    <source>
        <dbReference type="PROSITE" id="PS50977"/>
    </source>
</evidence>
<keyword evidence="6" id="KW-1185">Reference proteome</keyword>
<dbReference type="HOGENOM" id="CLU_088572_1_0_11"/>
<dbReference type="EMBL" id="CP001618">
    <property type="protein sequence ID" value="ACQ78801.1"/>
    <property type="molecule type" value="Genomic_DNA"/>
</dbReference>
<dbReference type="InterPro" id="IPR041484">
    <property type="entry name" value="TetR_C_25"/>
</dbReference>
<evidence type="ECO:0000313" key="6">
    <source>
        <dbReference type="Proteomes" id="UP000007962"/>
    </source>
</evidence>
<dbReference type="STRING" id="471853.Bcav_0538"/>
<feature type="DNA-binding region" description="H-T-H motif" evidence="2">
    <location>
        <begin position="44"/>
        <end position="63"/>
    </location>
</feature>
<evidence type="ECO:0000256" key="1">
    <source>
        <dbReference type="ARBA" id="ARBA00023125"/>
    </source>
</evidence>
<evidence type="ECO:0000256" key="2">
    <source>
        <dbReference type="PROSITE-ProRule" id="PRU00335"/>
    </source>
</evidence>
<dbReference type="InterPro" id="IPR050109">
    <property type="entry name" value="HTH-type_TetR-like_transc_reg"/>
</dbReference>